<name>A0A182T782_9DIPT</name>
<dbReference type="GO" id="GO:0003677">
    <property type="term" value="F:DNA binding"/>
    <property type="evidence" value="ECO:0007669"/>
    <property type="project" value="TreeGrafter"/>
</dbReference>
<evidence type="ECO:0000256" key="1">
    <source>
        <dbReference type="ARBA" id="ARBA00004123"/>
    </source>
</evidence>
<reference evidence="5" key="2">
    <citation type="submission" date="2020-05" db="UniProtKB">
        <authorList>
            <consortium name="EnsemblMetazoa"/>
        </authorList>
    </citation>
    <scope>IDENTIFICATION</scope>
    <source>
        <strain evidence="5">maculatus3</strain>
    </source>
</reference>
<dbReference type="GO" id="GO:0006357">
    <property type="term" value="P:regulation of transcription by RNA polymerase II"/>
    <property type="evidence" value="ECO:0007669"/>
    <property type="project" value="TreeGrafter"/>
</dbReference>
<evidence type="ECO:0000256" key="3">
    <source>
        <dbReference type="SAM" id="MobiDB-lite"/>
    </source>
</evidence>
<feature type="domain" description="DIRP" evidence="4">
    <location>
        <begin position="261"/>
        <end position="374"/>
    </location>
</feature>
<dbReference type="SMART" id="SM01135">
    <property type="entry name" value="DIRP"/>
    <property type="match status" value="1"/>
</dbReference>
<feature type="compositionally biased region" description="Basic residues" evidence="3">
    <location>
        <begin position="66"/>
        <end position="76"/>
    </location>
</feature>
<dbReference type="VEuPathDB" id="VectorBase:AMAM021033"/>
<evidence type="ECO:0000313" key="5">
    <source>
        <dbReference type="EnsemblMetazoa" id="AMAM021033-PA"/>
    </source>
</evidence>
<feature type="region of interest" description="Disordered" evidence="3">
    <location>
        <begin position="114"/>
        <end position="134"/>
    </location>
</feature>
<sequence>MEKHKQTNLLHAGESFCIRNGEIPTYNFRTGCTHKPTNTLQVKNLVSRMKTRRSAANAAGGNGHSTQKRKYIRQPKNKQQETIQPTVLSDDGPREEMQVSIPTDKYLDGEAATAEVPPNIRSPIAEQRPDDGVENKPKLEECNQLVDGNGTASDSLILLAGCLNSIKYEVIDFENQGQKRHFEAQENEGLDTLSGKPTMLQPHDEVEQESITPPSKMADSAATCAIETKPEKLANSQSNKKASSSFNGAFKLYRFMICEWFYSHIDRPLFAEGYNKKLDLGALLKPHFPSLFTRSLNRAQWNFVRMLLRKERPVRRLSRAFFLQERINLERRREKLRFLMENSMIEYLDDDIPPTIPKPIDIGSAVRSTSFVPHYGSYSGETVGVENLEVPYFRIRFTNGDNSASEQLLPDYRVAMEQSFHIADGSDTVSVPIKHLKQIALLEGNLNEKIRLLQALENIRLNMAARHVLGTLNTDQNRDQIERYDQTVRKVLNLNRTLMQLLKQVTADYEQHMSEPLIVAGNAENVPVVDRYVVEVADQLLAAYAQLDNVHINPAADRLWKKTMQRLRRRPEYLEQFEAYLASNVGTLFNAFTHTTTHESR</sequence>
<dbReference type="AlphaFoldDB" id="A0A182T782"/>
<dbReference type="InterPro" id="IPR033471">
    <property type="entry name" value="DIRP"/>
</dbReference>
<dbReference type="Pfam" id="PF06584">
    <property type="entry name" value="DIRP"/>
    <property type="match status" value="1"/>
</dbReference>
<proteinExistence type="predicted"/>
<accession>A0A182T782</accession>
<dbReference type="GO" id="GO:0005654">
    <property type="term" value="C:nucleoplasm"/>
    <property type="evidence" value="ECO:0007669"/>
    <property type="project" value="TreeGrafter"/>
</dbReference>
<organism evidence="5 6">
    <name type="scientific">Anopheles maculatus</name>
    <dbReference type="NCBI Taxonomy" id="74869"/>
    <lineage>
        <taxon>Eukaryota</taxon>
        <taxon>Metazoa</taxon>
        <taxon>Ecdysozoa</taxon>
        <taxon>Arthropoda</taxon>
        <taxon>Hexapoda</taxon>
        <taxon>Insecta</taxon>
        <taxon>Pterygota</taxon>
        <taxon>Neoptera</taxon>
        <taxon>Endopterygota</taxon>
        <taxon>Diptera</taxon>
        <taxon>Nematocera</taxon>
        <taxon>Culicoidea</taxon>
        <taxon>Culicidae</taxon>
        <taxon>Anophelinae</taxon>
        <taxon>Anopheles</taxon>
        <taxon>Anopheles maculatus group</taxon>
    </lineage>
</organism>
<evidence type="ECO:0000256" key="2">
    <source>
        <dbReference type="ARBA" id="ARBA00023242"/>
    </source>
</evidence>
<evidence type="ECO:0000259" key="4">
    <source>
        <dbReference type="SMART" id="SM01135"/>
    </source>
</evidence>
<evidence type="ECO:0000313" key="6">
    <source>
        <dbReference type="Proteomes" id="UP000075901"/>
    </source>
</evidence>
<dbReference type="GO" id="GO:0006351">
    <property type="term" value="P:DNA-templated transcription"/>
    <property type="evidence" value="ECO:0007669"/>
    <property type="project" value="InterPro"/>
</dbReference>
<comment type="subcellular location">
    <subcellularLocation>
        <location evidence="1">Nucleus</location>
    </subcellularLocation>
</comment>
<dbReference type="GO" id="GO:0017053">
    <property type="term" value="C:transcription repressor complex"/>
    <property type="evidence" value="ECO:0007669"/>
    <property type="project" value="InterPro"/>
</dbReference>
<reference evidence="6" key="1">
    <citation type="submission" date="2013-09" db="EMBL/GenBank/DDBJ databases">
        <title>The Genome Sequence of Anopheles maculatus species B.</title>
        <authorList>
            <consortium name="The Broad Institute Genomics Platform"/>
            <person name="Neafsey D.E."/>
            <person name="Besansky N."/>
            <person name="Howell P."/>
            <person name="Walton C."/>
            <person name="Young S.K."/>
            <person name="Zeng Q."/>
            <person name="Gargeya S."/>
            <person name="Fitzgerald M."/>
            <person name="Haas B."/>
            <person name="Abouelleil A."/>
            <person name="Allen A.W."/>
            <person name="Alvarado L."/>
            <person name="Arachchi H.M."/>
            <person name="Berlin A.M."/>
            <person name="Chapman S.B."/>
            <person name="Gainer-Dewar J."/>
            <person name="Goldberg J."/>
            <person name="Griggs A."/>
            <person name="Gujja S."/>
            <person name="Hansen M."/>
            <person name="Howarth C."/>
            <person name="Imamovic A."/>
            <person name="Ireland A."/>
            <person name="Larimer J."/>
            <person name="McCowan C."/>
            <person name="Murphy C."/>
            <person name="Pearson M."/>
            <person name="Poon T.W."/>
            <person name="Priest M."/>
            <person name="Roberts A."/>
            <person name="Saif S."/>
            <person name="Shea T."/>
            <person name="Sisk P."/>
            <person name="Sykes S."/>
            <person name="Wortman J."/>
            <person name="Nusbaum C."/>
            <person name="Birren B."/>
        </authorList>
    </citation>
    <scope>NUCLEOTIDE SEQUENCE [LARGE SCALE GENOMIC DNA]</scope>
    <source>
        <strain evidence="6">maculatus3</strain>
    </source>
</reference>
<keyword evidence="6" id="KW-1185">Reference proteome</keyword>
<dbReference type="EnsemblMetazoa" id="AMAM021033-RA">
    <property type="protein sequence ID" value="AMAM021033-PA"/>
    <property type="gene ID" value="AMAM021033"/>
</dbReference>
<protein>
    <recommendedName>
        <fullName evidence="4">DIRP domain-containing protein</fullName>
    </recommendedName>
</protein>
<feature type="region of interest" description="Disordered" evidence="3">
    <location>
        <begin position="53"/>
        <end position="95"/>
    </location>
</feature>
<dbReference type="Proteomes" id="UP000075901">
    <property type="component" value="Unassembled WGS sequence"/>
</dbReference>
<dbReference type="InterPro" id="IPR010561">
    <property type="entry name" value="LIN-9/ALY1"/>
</dbReference>
<keyword evidence="2" id="KW-0539">Nucleus</keyword>
<dbReference type="PANTHER" id="PTHR21689:SF2">
    <property type="entry name" value="PROTEIN LIN-9 HOMOLOG"/>
    <property type="match status" value="1"/>
</dbReference>
<dbReference type="GO" id="GO:0051726">
    <property type="term" value="P:regulation of cell cycle"/>
    <property type="evidence" value="ECO:0007669"/>
    <property type="project" value="TreeGrafter"/>
</dbReference>
<dbReference type="PANTHER" id="PTHR21689">
    <property type="entry name" value="LIN-9"/>
    <property type="match status" value="1"/>
</dbReference>